<dbReference type="Proteomes" id="UP000663828">
    <property type="component" value="Unassembled WGS sequence"/>
</dbReference>
<feature type="signal peptide" evidence="1">
    <location>
        <begin position="1"/>
        <end position="16"/>
    </location>
</feature>
<evidence type="ECO:0000313" key="2">
    <source>
        <dbReference type="EMBL" id="CAF1683183.1"/>
    </source>
</evidence>
<reference evidence="2" key="1">
    <citation type="submission" date="2021-02" db="EMBL/GenBank/DDBJ databases">
        <authorList>
            <person name="Nowell W R."/>
        </authorList>
    </citation>
    <scope>NUCLEOTIDE SEQUENCE</scope>
</reference>
<keyword evidence="3" id="KW-1185">Reference proteome</keyword>
<comment type="caution">
    <text evidence="2">The sequence shown here is derived from an EMBL/GenBank/DDBJ whole genome shotgun (WGS) entry which is preliminary data.</text>
</comment>
<name>A0A816H4Y1_ADIRI</name>
<feature type="chain" id="PRO_5032451827" evidence="1">
    <location>
        <begin position="17"/>
        <end position="151"/>
    </location>
</feature>
<gene>
    <name evidence="2" type="ORF">XAT740_LOCUS61116</name>
</gene>
<proteinExistence type="predicted"/>
<protein>
    <submittedName>
        <fullName evidence="2">Uncharacterized protein</fullName>
    </submittedName>
</protein>
<dbReference type="AlphaFoldDB" id="A0A816H4Y1"/>
<dbReference type="EMBL" id="CAJNOR010015758">
    <property type="protein sequence ID" value="CAF1683183.1"/>
    <property type="molecule type" value="Genomic_DNA"/>
</dbReference>
<keyword evidence="1" id="KW-0732">Signal</keyword>
<organism evidence="2 3">
    <name type="scientific">Adineta ricciae</name>
    <name type="common">Rotifer</name>
    <dbReference type="NCBI Taxonomy" id="249248"/>
    <lineage>
        <taxon>Eukaryota</taxon>
        <taxon>Metazoa</taxon>
        <taxon>Spiralia</taxon>
        <taxon>Gnathifera</taxon>
        <taxon>Rotifera</taxon>
        <taxon>Eurotatoria</taxon>
        <taxon>Bdelloidea</taxon>
        <taxon>Adinetida</taxon>
        <taxon>Adinetidae</taxon>
        <taxon>Adineta</taxon>
    </lineage>
</organism>
<accession>A0A816H4Y1</accession>
<evidence type="ECO:0000256" key="1">
    <source>
        <dbReference type="SAM" id="SignalP"/>
    </source>
</evidence>
<feature type="non-terminal residue" evidence="2">
    <location>
        <position position="1"/>
    </location>
</feature>
<sequence length="151" mass="17643">MIISFLLLLFVSFKDCEHEINRLKGLLDENCRLKHNDQMTTGEVTRSLADDLTEIAKCVTTARIQLENRIEQQRGFLVELDSLINWLTKFINESKAIDNQFRPLPFKSIQLALNERKQHFDELIKCSQLNDHGVKDKIENLIQMWSQLTAQ</sequence>
<evidence type="ECO:0000313" key="3">
    <source>
        <dbReference type="Proteomes" id="UP000663828"/>
    </source>
</evidence>